<dbReference type="OrthoDB" id="3923211at2759"/>
<keyword evidence="3" id="KW-1185">Reference proteome</keyword>
<evidence type="ECO:0000256" key="1">
    <source>
        <dbReference type="SAM" id="MobiDB-lite"/>
    </source>
</evidence>
<protein>
    <submittedName>
        <fullName evidence="2">Uncharacterized protein</fullName>
    </submittedName>
</protein>
<gene>
    <name evidence="2" type="ORF">DBV05_g1649</name>
</gene>
<organism evidence="2 3">
    <name type="scientific">Lasiodiplodia theobromae</name>
    <dbReference type="NCBI Taxonomy" id="45133"/>
    <lineage>
        <taxon>Eukaryota</taxon>
        <taxon>Fungi</taxon>
        <taxon>Dikarya</taxon>
        <taxon>Ascomycota</taxon>
        <taxon>Pezizomycotina</taxon>
        <taxon>Dothideomycetes</taxon>
        <taxon>Dothideomycetes incertae sedis</taxon>
        <taxon>Botryosphaeriales</taxon>
        <taxon>Botryosphaeriaceae</taxon>
        <taxon>Lasiodiplodia</taxon>
    </lineage>
</organism>
<reference evidence="2 3" key="1">
    <citation type="journal article" date="2019" name="Sci. Rep.">
        <title>A multi-omics analysis of the grapevine pathogen Lasiodiplodia theobromae reveals that temperature affects the expression of virulence- and pathogenicity-related genes.</title>
        <authorList>
            <person name="Felix C."/>
            <person name="Meneses R."/>
            <person name="Goncalves M.F.M."/>
            <person name="Tilleman L."/>
            <person name="Duarte A.S."/>
            <person name="Jorrin-Novo J.V."/>
            <person name="Van de Peer Y."/>
            <person name="Deforce D."/>
            <person name="Van Nieuwerburgh F."/>
            <person name="Esteves A.C."/>
            <person name="Alves A."/>
        </authorList>
    </citation>
    <scope>NUCLEOTIDE SEQUENCE [LARGE SCALE GENOMIC DNA]</scope>
    <source>
        <strain evidence="2 3">LA-SOL3</strain>
    </source>
</reference>
<feature type="compositionally biased region" description="Acidic residues" evidence="1">
    <location>
        <begin position="110"/>
        <end position="122"/>
    </location>
</feature>
<evidence type="ECO:0000313" key="2">
    <source>
        <dbReference type="EMBL" id="KAB2579792.1"/>
    </source>
</evidence>
<proteinExistence type="predicted"/>
<comment type="caution">
    <text evidence="2">The sequence shown here is derived from an EMBL/GenBank/DDBJ whole genome shotgun (WGS) entry which is preliminary data.</text>
</comment>
<dbReference type="AlphaFoldDB" id="A0A5N5DSA2"/>
<sequence>MPCDVEDHEGYHNWPEQGELRIWPCERACDYCTFQARDSSALRAHVRDVHQPGDFPLINILPGLNRPPVFNPALHGTSPRPRRQSTINGAQAGYQPMLNANNIDDVVQQAEEDAEEPMDDPPEEQKPTDDPDDDEYHDGPSSSAARGRKIQATPKAVAAAEEANARKRKRGNQRIPGEIFPARMPKTTQRSLIPYGPPRTMPGGGRGGLRPRGDLSPDEEDDLVSWFKSNINGMFHLGHAAGLSRRDIAVATQEVVNHWTFMELE</sequence>
<accession>A0A5N5DSA2</accession>
<name>A0A5N5DSA2_9PEZI</name>
<feature type="region of interest" description="Disordered" evidence="1">
    <location>
        <begin position="110"/>
        <end position="212"/>
    </location>
</feature>
<evidence type="ECO:0000313" key="3">
    <source>
        <dbReference type="Proteomes" id="UP000325902"/>
    </source>
</evidence>
<dbReference type="Proteomes" id="UP000325902">
    <property type="component" value="Unassembled WGS sequence"/>
</dbReference>
<dbReference type="EMBL" id="VCHE01000006">
    <property type="protein sequence ID" value="KAB2579792.1"/>
    <property type="molecule type" value="Genomic_DNA"/>
</dbReference>